<evidence type="ECO:0000256" key="6">
    <source>
        <dbReference type="ARBA" id="ARBA00022806"/>
    </source>
</evidence>
<evidence type="ECO:0000256" key="10">
    <source>
        <dbReference type="SAM" id="MobiDB-lite"/>
    </source>
</evidence>
<dbReference type="EMBL" id="CAIF01000180">
    <property type="protein sequence ID" value="CCH45119.1"/>
    <property type="molecule type" value="Genomic_DNA"/>
</dbReference>
<comment type="similarity">
    <text evidence="1">Belongs to the SNF2/RAD54 helicase family.</text>
</comment>
<evidence type="ECO:0000313" key="14">
    <source>
        <dbReference type="EMBL" id="CCH45119.1"/>
    </source>
</evidence>
<dbReference type="STRING" id="1206466.K0KUL1"/>
<proteinExistence type="inferred from homology"/>
<dbReference type="PROSITE" id="PS51194">
    <property type="entry name" value="HELICASE_CTER"/>
    <property type="match status" value="1"/>
</dbReference>
<dbReference type="Pfam" id="PF00271">
    <property type="entry name" value="Helicase_C"/>
    <property type="match status" value="1"/>
</dbReference>
<dbReference type="GO" id="GO:0016787">
    <property type="term" value="F:hydrolase activity"/>
    <property type="evidence" value="ECO:0007669"/>
    <property type="project" value="UniProtKB-KW"/>
</dbReference>
<dbReference type="InterPro" id="IPR013083">
    <property type="entry name" value="Znf_RING/FYVE/PHD"/>
</dbReference>
<dbReference type="InterPro" id="IPR014001">
    <property type="entry name" value="Helicase_ATP-bd"/>
</dbReference>
<feature type="domain" description="RING-type" evidence="11">
    <location>
        <begin position="890"/>
        <end position="941"/>
    </location>
</feature>
<dbReference type="GO" id="GO:0000724">
    <property type="term" value="P:double-strand break repair via homologous recombination"/>
    <property type="evidence" value="ECO:0007669"/>
    <property type="project" value="TreeGrafter"/>
</dbReference>
<dbReference type="SMART" id="SM00490">
    <property type="entry name" value="HELICc"/>
    <property type="match status" value="1"/>
</dbReference>
<dbReference type="SUPFAM" id="SSF57850">
    <property type="entry name" value="RING/U-box"/>
    <property type="match status" value="1"/>
</dbReference>
<evidence type="ECO:0000256" key="8">
    <source>
        <dbReference type="ARBA" id="ARBA00022840"/>
    </source>
</evidence>
<dbReference type="InterPro" id="IPR001841">
    <property type="entry name" value="Znf_RING"/>
</dbReference>
<dbReference type="GO" id="GO:0008094">
    <property type="term" value="F:ATP-dependent activity, acting on DNA"/>
    <property type="evidence" value="ECO:0007669"/>
    <property type="project" value="TreeGrafter"/>
</dbReference>
<evidence type="ECO:0000256" key="1">
    <source>
        <dbReference type="ARBA" id="ARBA00007025"/>
    </source>
</evidence>
<dbReference type="Gene3D" id="3.40.50.10810">
    <property type="entry name" value="Tandem AAA-ATPase domain"/>
    <property type="match status" value="1"/>
</dbReference>
<feature type="region of interest" description="Disordered" evidence="10">
    <location>
        <begin position="59"/>
        <end position="133"/>
    </location>
</feature>
<dbReference type="PROSITE" id="PS50089">
    <property type="entry name" value="ZF_RING_2"/>
    <property type="match status" value="1"/>
</dbReference>
<accession>K0KUL1</accession>
<evidence type="ECO:0000256" key="3">
    <source>
        <dbReference type="ARBA" id="ARBA00022741"/>
    </source>
</evidence>
<dbReference type="AlphaFoldDB" id="K0KUL1"/>
<dbReference type="GO" id="GO:0004386">
    <property type="term" value="F:helicase activity"/>
    <property type="evidence" value="ECO:0007669"/>
    <property type="project" value="UniProtKB-KW"/>
</dbReference>
<evidence type="ECO:0000259" key="11">
    <source>
        <dbReference type="PROSITE" id="PS50089"/>
    </source>
</evidence>
<dbReference type="InterPro" id="IPR027417">
    <property type="entry name" value="P-loop_NTPase"/>
</dbReference>
<dbReference type="InterPro" id="IPR038718">
    <property type="entry name" value="SNF2-like_sf"/>
</dbReference>
<protein>
    <submittedName>
        <fullName evidence="14">DNA helicase ino80</fullName>
        <ecNumber evidence="14">3.6.1.-</ecNumber>
    </submittedName>
</protein>
<evidence type="ECO:0000259" key="13">
    <source>
        <dbReference type="PROSITE" id="PS51194"/>
    </source>
</evidence>
<evidence type="ECO:0000256" key="4">
    <source>
        <dbReference type="ARBA" id="ARBA00022771"/>
    </source>
</evidence>
<dbReference type="InterPro" id="IPR049730">
    <property type="entry name" value="SNF2/RAD54-like_C"/>
</dbReference>
<comment type="caution">
    <text evidence="14">The sequence shown here is derived from an EMBL/GenBank/DDBJ whole genome shotgun (WGS) entry which is preliminary data.</text>
</comment>
<name>K0KUL1_WICCF</name>
<dbReference type="SMART" id="SM00184">
    <property type="entry name" value="RING"/>
    <property type="match status" value="1"/>
</dbReference>
<dbReference type="InterPro" id="IPR017907">
    <property type="entry name" value="Znf_RING_CS"/>
</dbReference>
<evidence type="ECO:0000259" key="12">
    <source>
        <dbReference type="PROSITE" id="PS51192"/>
    </source>
</evidence>
<feature type="compositionally biased region" description="Polar residues" evidence="10">
    <location>
        <begin position="117"/>
        <end position="133"/>
    </location>
</feature>
<dbReference type="PANTHER" id="PTHR45626">
    <property type="entry name" value="TRANSCRIPTION TERMINATION FACTOR 2-RELATED"/>
    <property type="match status" value="1"/>
</dbReference>
<keyword evidence="8" id="KW-0067">ATP-binding</keyword>
<dbReference type="PROSITE" id="PS00518">
    <property type="entry name" value="ZF_RING_1"/>
    <property type="match status" value="1"/>
</dbReference>
<dbReference type="HOGENOM" id="CLU_000315_2_0_1"/>
<feature type="domain" description="Helicase ATP-binding" evidence="12">
    <location>
        <begin position="503"/>
        <end position="700"/>
    </location>
</feature>
<dbReference type="GO" id="GO:0005634">
    <property type="term" value="C:nucleus"/>
    <property type="evidence" value="ECO:0007669"/>
    <property type="project" value="TreeGrafter"/>
</dbReference>
<dbReference type="InParanoid" id="K0KUL1"/>
<reference evidence="14 15" key="1">
    <citation type="journal article" date="2012" name="Eukaryot. Cell">
        <title>Draft genome sequence of Wickerhamomyces ciferrii NRRL Y-1031 F-60-10.</title>
        <authorList>
            <person name="Schneider J."/>
            <person name="Andrea H."/>
            <person name="Blom J."/>
            <person name="Jaenicke S."/>
            <person name="Ruckert C."/>
            <person name="Schorsch C."/>
            <person name="Szczepanowski R."/>
            <person name="Farwick M."/>
            <person name="Goesmann A."/>
            <person name="Puhler A."/>
            <person name="Schaffer S."/>
            <person name="Tauch A."/>
            <person name="Kohler T."/>
            <person name="Brinkrolf K."/>
        </authorList>
    </citation>
    <scope>NUCLEOTIDE SEQUENCE [LARGE SCALE GENOMIC DNA]</scope>
    <source>
        <strain evidence="15">ATCC 14091 / BCRC 22168 / CBS 111 / JCM 3599 / NBRC 0793 / NRRL Y-1031 F-60-10</strain>
    </source>
</reference>
<keyword evidence="2" id="KW-0479">Metal-binding</keyword>
<dbReference type="Gene3D" id="3.30.40.10">
    <property type="entry name" value="Zinc/RING finger domain, C3HC4 (zinc finger)"/>
    <property type="match status" value="1"/>
</dbReference>
<dbReference type="PROSITE" id="PS51192">
    <property type="entry name" value="HELICASE_ATP_BIND_1"/>
    <property type="match status" value="1"/>
</dbReference>
<organism evidence="14 15">
    <name type="scientific">Wickerhamomyces ciferrii (strain ATCC 14091 / BCRC 22168 / CBS 111 / JCM 3599 / NBRC 0793 / NRRL Y-1031 F-60-10)</name>
    <name type="common">Yeast</name>
    <name type="synonym">Pichia ciferrii</name>
    <dbReference type="NCBI Taxonomy" id="1206466"/>
    <lineage>
        <taxon>Eukaryota</taxon>
        <taxon>Fungi</taxon>
        <taxon>Dikarya</taxon>
        <taxon>Ascomycota</taxon>
        <taxon>Saccharomycotina</taxon>
        <taxon>Saccharomycetes</taxon>
        <taxon>Phaffomycetales</taxon>
        <taxon>Wickerhamomycetaceae</taxon>
        <taxon>Wickerhamomyces</taxon>
    </lineage>
</organism>
<dbReference type="GO" id="GO:0005524">
    <property type="term" value="F:ATP binding"/>
    <property type="evidence" value="ECO:0007669"/>
    <property type="project" value="UniProtKB-KW"/>
</dbReference>
<dbReference type="InterPro" id="IPR000330">
    <property type="entry name" value="SNF2_N"/>
</dbReference>
<dbReference type="SUPFAM" id="SSF52540">
    <property type="entry name" value="P-loop containing nucleoside triphosphate hydrolases"/>
    <property type="match status" value="2"/>
</dbReference>
<dbReference type="CDD" id="cd18793">
    <property type="entry name" value="SF2_C_SNF"/>
    <property type="match status" value="1"/>
</dbReference>
<keyword evidence="4 9" id="KW-0863">Zinc-finger</keyword>
<evidence type="ECO:0000256" key="7">
    <source>
        <dbReference type="ARBA" id="ARBA00022833"/>
    </source>
</evidence>
<dbReference type="GO" id="GO:0005737">
    <property type="term" value="C:cytoplasm"/>
    <property type="evidence" value="ECO:0007669"/>
    <property type="project" value="TreeGrafter"/>
</dbReference>
<evidence type="ECO:0000256" key="9">
    <source>
        <dbReference type="PROSITE-ProRule" id="PRU00175"/>
    </source>
</evidence>
<evidence type="ECO:0000256" key="5">
    <source>
        <dbReference type="ARBA" id="ARBA00022801"/>
    </source>
</evidence>
<gene>
    <name evidence="14" type="ORF">BN7_4698</name>
</gene>
<dbReference type="Proteomes" id="UP000009328">
    <property type="component" value="Unassembled WGS sequence"/>
</dbReference>
<evidence type="ECO:0000256" key="2">
    <source>
        <dbReference type="ARBA" id="ARBA00022723"/>
    </source>
</evidence>
<keyword evidence="3" id="KW-0547">Nucleotide-binding</keyword>
<dbReference type="SMART" id="SM00487">
    <property type="entry name" value="DEXDc"/>
    <property type="match status" value="1"/>
</dbReference>
<dbReference type="EC" id="3.6.1.-" evidence="14"/>
<keyword evidence="15" id="KW-1185">Reference proteome</keyword>
<evidence type="ECO:0000313" key="15">
    <source>
        <dbReference type="Proteomes" id="UP000009328"/>
    </source>
</evidence>
<dbReference type="InterPro" id="IPR050628">
    <property type="entry name" value="SNF2_RAD54_helicase_TF"/>
</dbReference>
<dbReference type="Gene3D" id="3.40.50.300">
    <property type="entry name" value="P-loop containing nucleotide triphosphate hydrolases"/>
    <property type="match status" value="1"/>
</dbReference>
<keyword evidence="5 14" id="KW-0378">Hydrolase</keyword>
<dbReference type="GO" id="GO:0008270">
    <property type="term" value="F:zinc ion binding"/>
    <property type="evidence" value="ECO:0007669"/>
    <property type="project" value="UniProtKB-KW"/>
</dbReference>
<feature type="domain" description="Helicase C-terminal" evidence="13">
    <location>
        <begin position="1001"/>
        <end position="1158"/>
    </location>
</feature>
<dbReference type="eggNOG" id="KOG1001">
    <property type="taxonomic scope" value="Eukaryota"/>
</dbReference>
<keyword evidence="6 14" id="KW-0347">Helicase</keyword>
<feature type="region of interest" description="Disordered" evidence="10">
    <location>
        <begin position="1"/>
        <end position="21"/>
    </location>
</feature>
<dbReference type="CDD" id="cd18008">
    <property type="entry name" value="DEXDc_SHPRH-like"/>
    <property type="match status" value="1"/>
</dbReference>
<dbReference type="InterPro" id="IPR001650">
    <property type="entry name" value="Helicase_C-like"/>
</dbReference>
<dbReference type="Pfam" id="PF00176">
    <property type="entry name" value="SNF2-rel_dom"/>
    <property type="match status" value="1"/>
</dbReference>
<keyword evidence="7" id="KW-0862">Zinc</keyword>
<sequence>MSTLDSLPLSDGTSAAKRFKPNIPDEAVIDLTNEEDDFEEILSDTQDSSDEDDVMITGFRDLSRPGTSSSDGNINGAAVAATSTPGGPSRLVGLSGNRSNSPQMSLVKPKDKATAGPIQNNNPYRPTPQSTTNAPNDFSSILADFHTLTHEQRMQKLSAPYIAESTRQFLIEKFNLRSNTQSLTAQQRVQQQLDQQRQQILARQQQNQQQQQLLQQQQQLTMRRPTPVQQKIVKWNNIPFKSVEDVTKKEYEFKLKLNDSKSQENSHEKEKHSHTELMKRVIESLERLEKSGVSKTIPQYVDLVKSRKELSEIISKDVQKSKLLEKKVKDDTRNLLNFTNTVKPQLVTHLNKIKKDMEQQQQQQRIQQQNQFGGNAALANLPGGVFGDMLQNLHQNQNQRHFLQIDSEDEDGEDDELPYHMFANRNNRFNPHGTFGDDSEDDGGIYNNNRPNLYTENADDLRSFLESFKTIEEDIDGESNTPESLTVNLMKHQRMGLHWLEMNEDDPKKKGGILADAMGLGKTVQAISIMLSRRSEDEMSKTNLIVCPVAMMRQWESEINTKIKESADFSVMVYHPSSNGKRFTNFQQLGKYDAVLISYQTLASEMKKHIKGYEIKEMGLPRINTKKENEKGTYWSPFFCQDSVFHRVILDEAHWIKNKLAKNSIACWLLKSKNRWCLTGTPMQNNFEEIFPLIRFLNIRPYCFEDKFRSDISIPLKSKNGNYDEMDRERSMKKLRIMIKAILLRRTKDSKVDGEPILKLPPKEVIYDEVIIESDHDESEFYRHLEGKSQVEVERLMNSSKGFAKGNYSSILTLLLRLRQACLHSELVRIGERKQGIVYDQDGNLKASATWEMMFDFCKSLKPEVIRRINNQEQGGTNSDDEENGGRFTCSICLDTPPDEEWTMFHPCGHGLCKECVGDFFEKFQTGEKQGVKLASCTQCRMEIKENGIFTFKMFNDVVNKKLSKSVISIMQEKAKKDLAKVNDEIQDEIKKLGISPKFKRALELIEKILKEKPDEKIILFSQFTTLFDVFEKFLQDRQINSLRYDGSMKADERNDVIKDFYKMADKRLLLISLKAGNVGLTLTCANHVIIMDPFWNPYVEEQAQDRAHRIGQEKNVKVYRLLTKGTVEDRIMELQKQKKELVEGALDEQGMKSAGGLSRNEIMYLFALNDRPR</sequence>
<dbReference type="PANTHER" id="PTHR45626:SF16">
    <property type="entry name" value="ATP-DEPENDENT HELICASE ULS1"/>
    <property type="match status" value="1"/>
</dbReference>